<name>A0A3S5FG47_9PLAT</name>
<reference evidence="1" key="1">
    <citation type="submission" date="2018-11" db="EMBL/GenBank/DDBJ databases">
        <authorList>
            <consortium name="Pathogen Informatics"/>
        </authorList>
    </citation>
    <scope>NUCLEOTIDE SEQUENCE</scope>
</reference>
<evidence type="ECO:0000313" key="2">
    <source>
        <dbReference type="Proteomes" id="UP000784294"/>
    </source>
</evidence>
<accession>A0A3S5FG47</accession>
<dbReference type="AlphaFoldDB" id="A0A3S5FG47"/>
<comment type="caution">
    <text evidence="1">The sequence shown here is derived from an EMBL/GenBank/DDBJ whole genome shotgun (WGS) entry which is preliminary data.</text>
</comment>
<evidence type="ECO:0000313" key="1">
    <source>
        <dbReference type="EMBL" id="VEL35916.1"/>
    </source>
</evidence>
<proteinExistence type="predicted"/>
<sequence length="92" mass="10736">MFRRDLTCNKYRKRAIIWINEALSMTQRYSWQLNAGRSSTKAPKLTLTIEQLDVVGAPQPILRLDTGPLVPRGNVEMQTDRPRRIADVWKRQ</sequence>
<dbReference type="Proteomes" id="UP000784294">
    <property type="component" value="Unassembled WGS sequence"/>
</dbReference>
<gene>
    <name evidence="1" type="ORF">PXEA_LOCUS29356</name>
</gene>
<organism evidence="1 2">
    <name type="scientific">Protopolystoma xenopodis</name>
    <dbReference type="NCBI Taxonomy" id="117903"/>
    <lineage>
        <taxon>Eukaryota</taxon>
        <taxon>Metazoa</taxon>
        <taxon>Spiralia</taxon>
        <taxon>Lophotrochozoa</taxon>
        <taxon>Platyhelminthes</taxon>
        <taxon>Monogenea</taxon>
        <taxon>Polyopisthocotylea</taxon>
        <taxon>Polystomatidea</taxon>
        <taxon>Polystomatidae</taxon>
        <taxon>Protopolystoma</taxon>
    </lineage>
</organism>
<protein>
    <submittedName>
        <fullName evidence="1">Uncharacterized protein</fullName>
    </submittedName>
</protein>
<keyword evidence="2" id="KW-1185">Reference proteome</keyword>
<dbReference type="EMBL" id="CAAALY010250980">
    <property type="protein sequence ID" value="VEL35916.1"/>
    <property type="molecule type" value="Genomic_DNA"/>
</dbReference>